<keyword evidence="4" id="KW-1185">Reference proteome</keyword>
<feature type="domain" description="DUF1266" evidence="2">
    <location>
        <begin position="79"/>
        <end position="272"/>
    </location>
</feature>
<reference evidence="4" key="1">
    <citation type="journal article" date="2019" name="Int. J. Syst. Evol. Microbiol.">
        <title>The Global Catalogue of Microorganisms (GCM) 10K type strain sequencing project: providing services to taxonomists for standard genome sequencing and annotation.</title>
        <authorList>
            <consortium name="The Broad Institute Genomics Platform"/>
            <consortium name="The Broad Institute Genome Sequencing Center for Infectious Disease"/>
            <person name="Wu L."/>
            <person name="Ma J."/>
        </authorList>
    </citation>
    <scope>NUCLEOTIDE SEQUENCE [LARGE SCALE GENOMIC DNA]</scope>
    <source>
        <strain evidence="4">IBRC-M 10490</strain>
    </source>
</reference>
<gene>
    <name evidence="3" type="ORF">ACFO5K_13540</name>
</gene>
<dbReference type="RefSeq" id="WP_378561283.1">
    <property type="nucleotide sequence ID" value="NZ_JBHSDL010000014.1"/>
</dbReference>
<dbReference type="Proteomes" id="UP001595844">
    <property type="component" value="Unassembled WGS sequence"/>
</dbReference>
<evidence type="ECO:0000256" key="1">
    <source>
        <dbReference type="SAM" id="MobiDB-lite"/>
    </source>
</evidence>
<organism evidence="3 4">
    <name type="scientific">Nocardia halotolerans</name>
    <dbReference type="NCBI Taxonomy" id="1755878"/>
    <lineage>
        <taxon>Bacteria</taxon>
        <taxon>Bacillati</taxon>
        <taxon>Actinomycetota</taxon>
        <taxon>Actinomycetes</taxon>
        <taxon>Mycobacteriales</taxon>
        <taxon>Nocardiaceae</taxon>
        <taxon>Nocardia</taxon>
    </lineage>
</organism>
<dbReference type="EMBL" id="JBHSDL010000014">
    <property type="protein sequence ID" value="MFC4375120.1"/>
    <property type="molecule type" value="Genomic_DNA"/>
</dbReference>
<name>A0ABV8VGF1_9NOCA</name>
<evidence type="ECO:0000313" key="4">
    <source>
        <dbReference type="Proteomes" id="UP001595844"/>
    </source>
</evidence>
<feature type="region of interest" description="Disordered" evidence="1">
    <location>
        <begin position="1"/>
        <end position="20"/>
    </location>
</feature>
<dbReference type="Pfam" id="PF06889">
    <property type="entry name" value="DUF1266"/>
    <property type="match status" value="1"/>
</dbReference>
<comment type="caution">
    <text evidence="3">The sequence shown here is derived from an EMBL/GenBank/DDBJ whole genome shotgun (WGS) entry which is preliminary data.</text>
</comment>
<evidence type="ECO:0000259" key="2">
    <source>
        <dbReference type="Pfam" id="PF06889"/>
    </source>
</evidence>
<dbReference type="InterPro" id="IPR009677">
    <property type="entry name" value="DUF1266"/>
</dbReference>
<accession>A0ABV8VGF1</accession>
<proteinExistence type="predicted"/>
<sequence>MQQASVHGEQPRVAGFPGSDIDAEPDVWSGAAHDADRIRALAVGAYYGRSWGAYCDEVAFLPEEPGSTSTRRETAIEGLHESWGVDHADDARDTIRRLLAGMHGPLFELVHPLAVAAATDTGRVDRSGLADEHREFLHTLSGFRGYRGPAGIDRDYDAWLQAIKLGITDSLPSPLHTDATAWDLARLVFIARAACTAGYLTEDESFEHMLTGLDRARQHYRNWRQFGAGFLTGAIFWAATQDLSAARTQVAERSRMITGLHLRPSSPWRRVALHAGAPVFSPAWSA</sequence>
<protein>
    <submittedName>
        <fullName evidence="3">DUF1266 domain-containing protein</fullName>
    </submittedName>
</protein>
<evidence type="ECO:0000313" key="3">
    <source>
        <dbReference type="EMBL" id="MFC4375120.1"/>
    </source>
</evidence>